<dbReference type="InterPro" id="IPR005225">
    <property type="entry name" value="Small_GTP-bd"/>
</dbReference>
<dbReference type="PROSITE" id="PS51710">
    <property type="entry name" value="G_OBG"/>
    <property type="match status" value="1"/>
</dbReference>
<dbReference type="NCBIfam" id="TIGR00231">
    <property type="entry name" value="small_GTP"/>
    <property type="match status" value="1"/>
</dbReference>
<keyword evidence="5" id="KW-1185">Reference proteome</keyword>
<sequence>MNFERIPTVPTADEVLDRALRRAAAKMREKKQKKRASEEFVRAAYLSVHDKLVSVIQGFPEMDNLPRFYQDLFDIIWGTEHLRKALGAVGWAARWTKDHKGGLAKDVRFSSDEDATASRKKAVARLASVVHQIDDQLLYLNEVRNVMRKLPVIEDVFTIVVAGFPNVGKSSFIRRVSSAEPEIASYPFTTKGVIIGHRIERREKIQLIDTPGLLDRPAEERNTIEKQAISAIINTADVILFILDPSTYCGFPLEDQMRLLDEIRELVHVPIIAVVNKSDVKTLEGYKAMSTASGEGVEEVLEMLLSEKPAPGAAHHPGRQGYSDPDEEPADKESYDRPSIKWRESGLRPPRRDEIEK</sequence>
<evidence type="ECO:0000256" key="2">
    <source>
        <dbReference type="SAM" id="MobiDB-lite"/>
    </source>
</evidence>
<dbReference type="Pfam" id="PF17835">
    <property type="entry name" value="NOG1_N"/>
    <property type="match status" value="1"/>
</dbReference>
<keyword evidence="1" id="KW-0547">Nucleotide-binding</keyword>
<feature type="region of interest" description="Disordered" evidence="2">
    <location>
        <begin position="306"/>
        <end position="357"/>
    </location>
</feature>
<reference evidence="4 5" key="1">
    <citation type="submission" date="2018-05" db="EMBL/GenBank/DDBJ databases">
        <title>Draft genome of Methanospirillum lacunae Ki8-1.</title>
        <authorList>
            <person name="Dueholm M.S."/>
            <person name="Nielsen P.H."/>
            <person name="Bakmann L.F."/>
            <person name="Otzen D.E."/>
        </authorList>
    </citation>
    <scope>NUCLEOTIDE SEQUENCE [LARGE SCALE GENOMIC DNA]</scope>
    <source>
        <strain evidence="4 5">Ki8-1</strain>
    </source>
</reference>
<dbReference type="Pfam" id="PF01926">
    <property type="entry name" value="MMR_HSR1"/>
    <property type="match status" value="1"/>
</dbReference>
<dbReference type="InterPro" id="IPR027417">
    <property type="entry name" value="P-loop_NTPase"/>
</dbReference>
<dbReference type="PRINTS" id="PR00326">
    <property type="entry name" value="GTP1OBG"/>
</dbReference>
<dbReference type="InterPro" id="IPR006073">
    <property type="entry name" value="GTP-bd"/>
</dbReference>
<evidence type="ECO:0000256" key="1">
    <source>
        <dbReference type="ARBA" id="ARBA00022741"/>
    </source>
</evidence>
<evidence type="ECO:0000259" key="3">
    <source>
        <dbReference type="PROSITE" id="PS51710"/>
    </source>
</evidence>
<gene>
    <name evidence="4" type="ORF">DK846_14175</name>
</gene>
<feature type="domain" description="OBG-type G" evidence="3">
    <location>
        <begin position="157"/>
        <end position="357"/>
    </location>
</feature>
<protein>
    <submittedName>
        <fullName evidence="4">GTP-binding protein</fullName>
    </submittedName>
</protein>
<dbReference type="Gene3D" id="3.40.50.300">
    <property type="entry name" value="P-loop containing nucleotide triphosphate hydrolases"/>
    <property type="match status" value="1"/>
</dbReference>
<organism evidence="4 5">
    <name type="scientific">Methanospirillum lacunae</name>
    <dbReference type="NCBI Taxonomy" id="668570"/>
    <lineage>
        <taxon>Archaea</taxon>
        <taxon>Methanobacteriati</taxon>
        <taxon>Methanobacteriota</taxon>
        <taxon>Stenosarchaea group</taxon>
        <taxon>Methanomicrobia</taxon>
        <taxon>Methanomicrobiales</taxon>
        <taxon>Methanospirillaceae</taxon>
        <taxon>Methanospirillum</taxon>
    </lineage>
</organism>
<proteinExistence type="predicted"/>
<dbReference type="InterPro" id="IPR041623">
    <property type="entry name" value="NOG1_N"/>
</dbReference>
<feature type="compositionally biased region" description="Basic and acidic residues" evidence="2">
    <location>
        <begin position="331"/>
        <end position="357"/>
    </location>
</feature>
<dbReference type="OrthoDB" id="147673at2157"/>
<dbReference type="PANTHER" id="PTHR45759">
    <property type="entry name" value="NUCLEOLAR GTP-BINDING PROTEIN 1"/>
    <property type="match status" value="1"/>
</dbReference>
<evidence type="ECO:0000313" key="4">
    <source>
        <dbReference type="EMBL" id="PWR70651.1"/>
    </source>
</evidence>
<dbReference type="InterPro" id="IPR031167">
    <property type="entry name" value="G_OBG"/>
</dbReference>
<dbReference type="AlphaFoldDB" id="A0A2V2N564"/>
<dbReference type="GO" id="GO:0005525">
    <property type="term" value="F:GTP binding"/>
    <property type="evidence" value="ECO:0007669"/>
    <property type="project" value="InterPro"/>
</dbReference>
<evidence type="ECO:0000313" key="5">
    <source>
        <dbReference type="Proteomes" id="UP000245657"/>
    </source>
</evidence>
<dbReference type="SUPFAM" id="SSF52540">
    <property type="entry name" value="P-loop containing nucleoside triphosphate hydrolases"/>
    <property type="match status" value="1"/>
</dbReference>
<dbReference type="CDD" id="cd01897">
    <property type="entry name" value="NOG"/>
    <property type="match status" value="1"/>
</dbReference>
<accession>A0A2V2N564</accession>
<dbReference type="Gene3D" id="1.20.120.1190">
    <property type="match status" value="1"/>
</dbReference>
<name>A0A2V2N564_9EURY</name>
<dbReference type="EMBL" id="QGMY01000011">
    <property type="protein sequence ID" value="PWR70651.1"/>
    <property type="molecule type" value="Genomic_DNA"/>
</dbReference>
<dbReference type="Proteomes" id="UP000245657">
    <property type="component" value="Unassembled WGS sequence"/>
</dbReference>
<comment type="caution">
    <text evidence="4">The sequence shown here is derived from an EMBL/GenBank/DDBJ whole genome shotgun (WGS) entry which is preliminary data.</text>
</comment>